<feature type="transmembrane region" description="Helical" evidence="1">
    <location>
        <begin position="40"/>
        <end position="60"/>
    </location>
</feature>
<keyword evidence="1" id="KW-0472">Membrane</keyword>
<dbReference type="GeneID" id="84214315"/>
<name>A0AAF0PIP0_9EURY</name>
<keyword evidence="3" id="KW-1185">Reference proteome</keyword>
<evidence type="ECO:0000313" key="3">
    <source>
        <dbReference type="Proteomes" id="UP001224926"/>
    </source>
</evidence>
<keyword evidence="1" id="KW-1133">Transmembrane helix</keyword>
<evidence type="ECO:0000256" key="1">
    <source>
        <dbReference type="SAM" id="Phobius"/>
    </source>
</evidence>
<dbReference type="RefSeq" id="WP_049965269.1">
    <property type="nucleotide sequence ID" value="NZ_CP101873.1"/>
</dbReference>
<keyword evidence="1" id="KW-0812">Transmembrane</keyword>
<proteinExistence type="predicted"/>
<organism evidence="2 3">
    <name type="scientific">Natrinema thermotolerans</name>
    <dbReference type="NCBI Taxonomy" id="121872"/>
    <lineage>
        <taxon>Archaea</taxon>
        <taxon>Methanobacteriati</taxon>
        <taxon>Methanobacteriota</taxon>
        <taxon>Stenosarchaea group</taxon>
        <taxon>Halobacteria</taxon>
        <taxon>Halobacteriales</taxon>
        <taxon>Natrialbaceae</taxon>
        <taxon>Natrinema</taxon>
    </lineage>
</organism>
<protein>
    <submittedName>
        <fullName evidence="2">Uncharacterized protein</fullName>
    </submittedName>
</protein>
<sequence length="70" mass="7498">MKRQPPLPVALLIVGIATVCALVIASGFLDPEWMLETLGLELYLGAIVGMLGCGVLSFWFDLAGPIRRAL</sequence>
<dbReference type="Proteomes" id="UP001224926">
    <property type="component" value="Chromosome"/>
</dbReference>
<dbReference type="AlphaFoldDB" id="A0AAF0PIP0"/>
<evidence type="ECO:0000313" key="2">
    <source>
        <dbReference type="EMBL" id="WMT09980.1"/>
    </source>
</evidence>
<dbReference type="EMBL" id="CP101873">
    <property type="protein sequence ID" value="WMT09980.1"/>
    <property type="molecule type" value="Genomic_DNA"/>
</dbReference>
<accession>A0AAF0PIP0</accession>
<reference evidence="2 3" key="1">
    <citation type="submission" date="2022-07" db="EMBL/GenBank/DDBJ databases">
        <title>Two temperate virus in Haloterrigena jeotgali A29.</title>
        <authorList>
            <person name="Deng X."/>
        </authorList>
    </citation>
    <scope>NUCLEOTIDE SEQUENCE [LARGE SCALE GENOMIC DNA]</scope>
    <source>
        <strain evidence="2 3">A29</strain>
    </source>
</reference>
<gene>
    <name evidence="2" type="ORF">NP511_10200</name>
</gene>
<dbReference type="GeneID" id="39861986"/>
<feature type="transmembrane region" description="Helical" evidence="1">
    <location>
        <begin position="7"/>
        <end position="28"/>
    </location>
</feature>